<evidence type="ECO:0000256" key="6">
    <source>
        <dbReference type="ARBA" id="ARBA00022737"/>
    </source>
</evidence>
<dbReference type="FunFam" id="2.60.40.10:FF:000004">
    <property type="entry name" value="DCC isoform 1"/>
    <property type="match status" value="2"/>
</dbReference>
<evidence type="ECO:0000256" key="9">
    <source>
        <dbReference type="ARBA" id="ARBA00023157"/>
    </source>
</evidence>
<dbReference type="Pfam" id="PF00041">
    <property type="entry name" value="fn3"/>
    <property type="match status" value="1"/>
</dbReference>
<keyword evidence="8" id="KW-0472">Membrane</keyword>
<dbReference type="SMART" id="SM00409">
    <property type="entry name" value="IG"/>
    <property type="match status" value="6"/>
</dbReference>
<dbReference type="InterPro" id="IPR013783">
    <property type="entry name" value="Ig-like_fold"/>
</dbReference>
<comment type="subcellular location">
    <subcellularLocation>
        <location evidence="1">Cell membrane</location>
        <topology evidence="1">Lipid-anchor</topology>
        <topology evidence="1">GPI-anchor</topology>
    </subcellularLocation>
</comment>
<gene>
    <name evidence="19" type="primary">LOC117541944</name>
</gene>
<dbReference type="SUPFAM" id="SSF49265">
    <property type="entry name" value="Fibronectin type III"/>
    <property type="match status" value="2"/>
</dbReference>
<feature type="signal peptide" evidence="15">
    <location>
        <begin position="1"/>
        <end position="18"/>
    </location>
</feature>
<protein>
    <submittedName>
        <fullName evidence="19">Contactin-3-like isoform X2</fullName>
    </submittedName>
</protein>
<feature type="chain" id="PRO_5028072431" evidence="15">
    <location>
        <begin position="19"/>
        <end position="1009"/>
    </location>
</feature>
<feature type="domain" description="Ig-like" evidence="16">
    <location>
        <begin position="502"/>
        <end position="588"/>
    </location>
</feature>
<dbReference type="PROSITE" id="PS50853">
    <property type="entry name" value="FN3"/>
    <property type="match status" value="3"/>
</dbReference>
<evidence type="ECO:0000256" key="10">
    <source>
        <dbReference type="ARBA" id="ARBA00023180"/>
    </source>
</evidence>
<dbReference type="FunFam" id="2.60.40.10:FF:000052">
    <property type="entry name" value="Contactin 1"/>
    <property type="match status" value="1"/>
</dbReference>
<evidence type="ECO:0000256" key="12">
    <source>
        <dbReference type="ARBA" id="ARBA00023319"/>
    </source>
</evidence>
<reference evidence="19" key="1">
    <citation type="submission" date="2025-08" db="UniProtKB">
        <authorList>
            <consortium name="RefSeq"/>
        </authorList>
    </citation>
    <scope>IDENTIFICATION</scope>
</reference>
<dbReference type="GO" id="GO:0098552">
    <property type="term" value="C:side of membrane"/>
    <property type="evidence" value="ECO:0007669"/>
    <property type="project" value="UniProtKB-KW"/>
</dbReference>
<dbReference type="SMART" id="SM00408">
    <property type="entry name" value="IGc2"/>
    <property type="match status" value="6"/>
</dbReference>
<dbReference type="FunFam" id="2.60.40.10:FF:000044">
    <property type="entry name" value="Contactin 1"/>
    <property type="match status" value="1"/>
</dbReference>
<evidence type="ECO:0000256" key="1">
    <source>
        <dbReference type="ARBA" id="ARBA00004609"/>
    </source>
</evidence>
<dbReference type="InterPro" id="IPR003961">
    <property type="entry name" value="FN3_dom"/>
</dbReference>
<feature type="domain" description="Fibronectin type-III" evidence="17">
    <location>
        <begin position="888"/>
        <end position="981"/>
    </location>
</feature>
<evidence type="ECO:0000313" key="18">
    <source>
        <dbReference type="Proteomes" id="UP000515161"/>
    </source>
</evidence>
<dbReference type="InterPro" id="IPR036179">
    <property type="entry name" value="Ig-like_dom_sf"/>
</dbReference>
<keyword evidence="9" id="KW-1015">Disulfide bond</keyword>
<keyword evidence="5 15" id="KW-0732">Signal</keyword>
<evidence type="ECO:0000256" key="2">
    <source>
        <dbReference type="ARBA" id="ARBA00009812"/>
    </source>
</evidence>
<keyword evidence="11" id="KW-0449">Lipoprotein</keyword>
<feature type="region of interest" description="Disordered" evidence="14">
    <location>
        <begin position="687"/>
        <end position="715"/>
    </location>
</feature>
<dbReference type="GO" id="GO:0007411">
    <property type="term" value="P:axon guidance"/>
    <property type="evidence" value="ECO:0007669"/>
    <property type="project" value="TreeGrafter"/>
</dbReference>
<dbReference type="Proteomes" id="UP000515161">
    <property type="component" value="Unplaced"/>
</dbReference>
<keyword evidence="12" id="KW-0393">Immunoglobulin domain</keyword>
<feature type="domain" description="Ig-like" evidence="16">
    <location>
        <begin position="125"/>
        <end position="216"/>
    </location>
</feature>
<feature type="domain" description="Fibronectin type-III" evidence="17">
    <location>
        <begin position="704"/>
        <end position="801"/>
    </location>
</feature>
<feature type="domain" description="Ig-like" evidence="16">
    <location>
        <begin position="321"/>
        <end position="405"/>
    </location>
</feature>
<keyword evidence="3" id="KW-1003">Cell membrane</keyword>
<keyword evidence="4" id="KW-0336">GPI-anchor</keyword>
<evidence type="ECO:0000259" key="16">
    <source>
        <dbReference type="PROSITE" id="PS50835"/>
    </source>
</evidence>
<comment type="similarity">
    <text evidence="2">Belongs to the immunoglobulin superfamily. Contactin family.</text>
</comment>
<dbReference type="GeneID" id="117541944"/>
<dbReference type="GO" id="GO:0007420">
    <property type="term" value="P:brain development"/>
    <property type="evidence" value="ECO:0007669"/>
    <property type="project" value="TreeGrafter"/>
</dbReference>
<proteinExistence type="inferred from homology"/>
<evidence type="ECO:0000256" key="3">
    <source>
        <dbReference type="ARBA" id="ARBA00022475"/>
    </source>
</evidence>
<feature type="domain" description="Ig-like" evidence="16">
    <location>
        <begin position="29"/>
        <end position="120"/>
    </location>
</feature>
<sequence>MTLPWKQLLLLSIIDCLADCLDSGSYHGPRWRMEPGDLFIPVDSIEEEATLTCDAQGTPSPQYRWSLNGTLINLGLDRRRRLSGGNLIISSLDRYQDVGMYQCMAFNTVGAILSRRASLQFAYLDHFKVHTRSAVSVREGQGVVLLCGTSTSSGDLTYAWVFNEYPYFVQQDNRRFVSQQTGNLYIAKVDPSDVGNYTCVVMNSITKGKIQSSPTSLILRTDGVMGEYEPKIEVNFPDNVPAAKGSTITLECFALGNPVPEITWKRANGVPFPSKVKMKYSNAVLEIPSFQQDDTGGYECVAENKMGKNIATGRLAFYAKPQWIQATKDTALAIEERLYWDCRANGKPKPAYTWLKNGQQLLSEDRIHVENGVLSVSALTLSDAGMYQCVAENKHGVIYFSAELMVLASPPDFTGNVLRALLKAKAGTTVTLECKPQAYPIASILWKKGNLPIHTNDRITLSPDGTLRLANVSKSDAGSYTCFARNRFGMSSTTGRLLVTDPTRITQGPVDMEIIVGESIVLPCQVSSDPVLDVSFSWAFNGQLIAKGDGHFELVGGRTAGDLMIRNIQLYHAGKYICVVDTDVESLSAVAVLIVKGSPTPPDSVTVVEVTDSTAQLAWSPGRDNGSPITNYLIQTRTPFTVGWQRVNTVPEMIDGSTLTATVVDLNAWVEYEFRVLAKNSVGVGEPSPVSVKTRTEDAVPDAAPGDVGGGGGSRSELVITWEPVPEELQNGESFGYIIAFRAFGEVSWTHVATSAPGASRYVYRNESIAPFSPFHVKVGTYNSKGQGPFSAVVTIYSAEIEPSGVPAGVWARSVSASEIEVAYWEDDTKPETMGKVRVPWNQTSVIVSGLAGITQYFLTVSAFNTAGTGPFLPAINVTTKKPPPALPPLNVEWTLIGSQLSLYWEPVVAMESESEVTGYQLSYRRQRLKEVYTLTTANSTAELTLPEEDDDYIIHIQTLSEGGLGPASDPIRIHQLSMSARGSRAWSADTSPLSLLLAIAISTFRSTS</sequence>
<dbReference type="PROSITE" id="PS50835">
    <property type="entry name" value="IG_LIKE"/>
    <property type="match status" value="6"/>
</dbReference>
<feature type="domain" description="Fibronectin type-III" evidence="17">
    <location>
        <begin position="601"/>
        <end position="699"/>
    </location>
</feature>
<evidence type="ECO:0000256" key="14">
    <source>
        <dbReference type="SAM" id="MobiDB-lite"/>
    </source>
</evidence>
<dbReference type="AlphaFoldDB" id="A0A6P8TMB5"/>
<feature type="domain" description="Ig-like" evidence="16">
    <location>
        <begin position="230"/>
        <end position="311"/>
    </location>
</feature>
<dbReference type="InterPro" id="IPR013098">
    <property type="entry name" value="Ig_I-set"/>
</dbReference>
<dbReference type="PANTHER" id="PTHR44170">
    <property type="entry name" value="PROTEIN SIDEKICK"/>
    <property type="match status" value="1"/>
</dbReference>
<dbReference type="FunFam" id="2.60.40.10:FF:000005">
    <property type="entry name" value="Neuronal cell adhesion molecule"/>
    <property type="match status" value="1"/>
</dbReference>
<dbReference type="InterPro" id="IPR003599">
    <property type="entry name" value="Ig_sub"/>
</dbReference>
<organism evidence="18 19">
    <name type="scientific">Gymnodraco acuticeps</name>
    <name type="common">Antarctic dragonfish</name>
    <dbReference type="NCBI Taxonomy" id="8218"/>
    <lineage>
        <taxon>Eukaryota</taxon>
        <taxon>Metazoa</taxon>
        <taxon>Chordata</taxon>
        <taxon>Craniata</taxon>
        <taxon>Vertebrata</taxon>
        <taxon>Euteleostomi</taxon>
        <taxon>Actinopterygii</taxon>
        <taxon>Neopterygii</taxon>
        <taxon>Teleostei</taxon>
        <taxon>Neoteleostei</taxon>
        <taxon>Acanthomorphata</taxon>
        <taxon>Eupercaria</taxon>
        <taxon>Perciformes</taxon>
        <taxon>Notothenioidei</taxon>
        <taxon>Bathydraconidae</taxon>
        <taxon>Gymnodraco</taxon>
    </lineage>
</organism>
<dbReference type="PANTHER" id="PTHR44170:SF18">
    <property type="entry name" value="CONTACTIN 3B-RELATED"/>
    <property type="match status" value="1"/>
</dbReference>
<keyword evidence="18" id="KW-1185">Reference proteome</keyword>
<evidence type="ECO:0000256" key="8">
    <source>
        <dbReference type="ARBA" id="ARBA00023136"/>
    </source>
</evidence>
<evidence type="ECO:0000259" key="17">
    <source>
        <dbReference type="PROSITE" id="PS50853"/>
    </source>
</evidence>
<evidence type="ECO:0000256" key="11">
    <source>
        <dbReference type="ARBA" id="ARBA00023288"/>
    </source>
</evidence>
<dbReference type="FunFam" id="2.60.40.10:FF:000035">
    <property type="entry name" value="Contactin 1"/>
    <property type="match status" value="1"/>
</dbReference>
<accession>A0A6P8TMB5</accession>
<evidence type="ECO:0000256" key="7">
    <source>
        <dbReference type="ARBA" id="ARBA00022889"/>
    </source>
</evidence>
<dbReference type="FunFam" id="2.60.40.10:FF:000064">
    <property type="entry name" value="Contactin 1"/>
    <property type="match status" value="1"/>
</dbReference>
<dbReference type="Pfam" id="PF13927">
    <property type="entry name" value="Ig_3"/>
    <property type="match status" value="3"/>
</dbReference>
<dbReference type="GO" id="GO:0098632">
    <property type="term" value="F:cell-cell adhesion mediator activity"/>
    <property type="evidence" value="ECO:0007669"/>
    <property type="project" value="TreeGrafter"/>
</dbReference>
<evidence type="ECO:0000256" key="15">
    <source>
        <dbReference type="SAM" id="SignalP"/>
    </source>
</evidence>
<dbReference type="InterPro" id="IPR007110">
    <property type="entry name" value="Ig-like_dom"/>
</dbReference>
<dbReference type="FunFam" id="2.60.40.10:FF:000047">
    <property type="entry name" value="Contactin 1"/>
    <property type="match status" value="1"/>
</dbReference>
<dbReference type="GO" id="GO:0005886">
    <property type="term" value="C:plasma membrane"/>
    <property type="evidence" value="ECO:0007669"/>
    <property type="project" value="UniProtKB-SubCell"/>
</dbReference>
<dbReference type="CDD" id="cd00063">
    <property type="entry name" value="FN3"/>
    <property type="match status" value="4"/>
</dbReference>
<dbReference type="FunFam" id="2.60.40.10:FF:000054">
    <property type="entry name" value="Contactin 1"/>
    <property type="match status" value="1"/>
</dbReference>
<dbReference type="Pfam" id="PF07679">
    <property type="entry name" value="I-set"/>
    <property type="match status" value="3"/>
</dbReference>
<dbReference type="SMART" id="SM00060">
    <property type="entry name" value="FN3"/>
    <property type="match status" value="3"/>
</dbReference>
<evidence type="ECO:0000256" key="5">
    <source>
        <dbReference type="ARBA" id="ARBA00022729"/>
    </source>
</evidence>
<dbReference type="Gene3D" id="2.60.40.10">
    <property type="entry name" value="Immunoglobulins"/>
    <property type="match status" value="10"/>
</dbReference>
<dbReference type="InterPro" id="IPR036116">
    <property type="entry name" value="FN3_sf"/>
</dbReference>
<evidence type="ECO:0000256" key="13">
    <source>
        <dbReference type="ARBA" id="ARBA00038703"/>
    </source>
</evidence>
<dbReference type="GO" id="GO:0030424">
    <property type="term" value="C:axon"/>
    <property type="evidence" value="ECO:0007669"/>
    <property type="project" value="TreeGrafter"/>
</dbReference>
<keyword evidence="6" id="KW-0677">Repeat</keyword>
<dbReference type="InterPro" id="IPR003598">
    <property type="entry name" value="Ig_sub2"/>
</dbReference>
<feature type="domain" description="Ig-like" evidence="16">
    <location>
        <begin position="411"/>
        <end position="500"/>
    </location>
</feature>
<keyword evidence="7" id="KW-0130">Cell adhesion</keyword>
<keyword evidence="10" id="KW-0325">Glycoprotein</keyword>
<name>A0A6P8TMB5_GYMAC</name>
<comment type="subunit">
    <text evidence="13">Interacts with PTPRG.</text>
</comment>
<evidence type="ECO:0000313" key="19">
    <source>
        <dbReference type="RefSeq" id="XP_034065203.1"/>
    </source>
</evidence>
<dbReference type="SUPFAM" id="SSF48726">
    <property type="entry name" value="Immunoglobulin"/>
    <property type="match status" value="6"/>
</dbReference>
<dbReference type="RefSeq" id="XP_034065203.1">
    <property type="nucleotide sequence ID" value="XM_034209312.1"/>
</dbReference>
<evidence type="ECO:0000256" key="4">
    <source>
        <dbReference type="ARBA" id="ARBA00022622"/>
    </source>
</evidence>